<feature type="domain" description="Anti-sigma K factor RskA C-terminal" evidence="2">
    <location>
        <begin position="110"/>
        <end position="266"/>
    </location>
</feature>
<evidence type="ECO:0000313" key="3">
    <source>
        <dbReference type="EMBL" id="GGH77300.1"/>
    </source>
</evidence>
<keyword evidence="4" id="KW-1185">Reference proteome</keyword>
<dbReference type="GO" id="GO:0006417">
    <property type="term" value="P:regulation of translation"/>
    <property type="evidence" value="ECO:0007669"/>
    <property type="project" value="TreeGrafter"/>
</dbReference>
<dbReference type="RefSeq" id="WP_188956299.1">
    <property type="nucleotide sequence ID" value="NZ_BMIB01000004.1"/>
</dbReference>
<dbReference type="Proteomes" id="UP000627292">
    <property type="component" value="Unassembled WGS sequence"/>
</dbReference>
<gene>
    <name evidence="3" type="ORF">GCM10011379_43440</name>
</gene>
<evidence type="ECO:0000256" key="1">
    <source>
        <dbReference type="SAM" id="Phobius"/>
    </source>
</evidence>
<evidence type="ECO:0000259" key="2">
    <source>
        <dbReference type="Pfam" id="PF10099"/>
    </source>
</evidence>
<keyword evidence="1" id="KW-1133">Transmembrane helix</keyword>
<protein>
    <recommendedName>
        <fullName evidence="2">Anti-sigma K factor RskA C-terminal domain-containing protein</fullName>
    </recommendedName>
</protein>
<evidence type="ECO:0000313" key="4">
    <source>
        <dbReference type="Proteomes" id="UP000627292"/>
    </source>
</evidence>
<dbReference type="InterPro" id="IPR051474">
    <property type="entry name" value="Anti-sigma-K/W_factor"/>
</dbReference>
<dbReference type="GO" id="GO:0016989">
    <property type="term" value="F:sigma factor antagonist activity"/>
    <property type="evidence" value="ECO:0007669"/>
    <property type="project" value="TreeGrafter"/>
</dbReference>
<organism evidence="3 4">
    <name type="scientific">Filimonas zeae</name>
    <dbReference type="NCBI Taxonomy" id="1737353"/>
    <lineage>
        <taxon>Bacteria</taxon>
        <taxon>Pseudomonadati</taxon>
        <taxon>Bacteroidota</taxon>
        <taxon>Chitinophagia</taxon>
        <taxon>Chitinophagales</taxon>
        <taxon>Chitinophagaceae</taxon>
        <taxon>Filimonas</taxon>
    </lineage>
</organism>
<reference evidence="3" key="2">
    <citation type="submission" date="2020-09" db="EMBL/GenBank/DDBJ databases">
        <authorList>
            <person name="Sun Q."/>
            <person name="Zhou Y."/>
        </authorList>
    </citation>
    <scope>NUCLEOTIDE SEQUENCE</scope>
    <source>
        <strain evidence="3">CGMCC 1.15290</strain>
    </source>
</reference>
<dbReference type="EMBL" id="BMIB01000004">
    <property type="protein sequence ID" value="GGH77300.1"/>
    <property type="molecule type" value="Genomic_DNA"/>
</dbReference>
<dbReference type="GO" id="GO:0005886">
    <property type="term" value="C:plasma membrane"/>
    <property type="evidence" value="ECO:0007669"/>
    <property type="project" value="InterPro"/>
</dbReference>
<accession>A0A917J1E9</accession>
<feature type="transmembrane region" description="Helical" evidence="1">
    <location>
        <begin position="108"/>
        <end position="128"/>
    </location>
</feature>
<dbReference type="InterPro" id="IPR018764">
    <property type="entry name" value="RskA_C"/>
</dbReference>
<dbReference type="AlphaFoldDB" id="A0A917J1E9"/>
<proteinExistence type="predicted"/>
<comment type="caution">
    <text evidence="3">The sequence shown here is derived from an EMBL/GenBank/DDBJ whole genome shotgun (WGS) entry which is preliminary data.</text>
</comment>
<dbReference type="PANTHER" id="PTHR37461">
    <property type="entry name" value="ANTI-SIGMA-K FACTOR RSKA"/>
    <property type="match status" value="1"/>
</dbReference>
<sequence>MNIQEYIQSGVIESYVLGLASEEEAAELLHLARLHPAVKQALTHAELAFEQQALATAETPAAGLQQQLLQQLQHSFEPAPGTAIKAPDATSSSLHTLPAAGSNNRWKYLAAASVILLVVSACLNFYFYSGYQQANKKYESLLEEQNTLTASINVYKARLEESTTLTRVLDDTAITVVKMPGVPGKETTHATVYWNSQSKDVYLSASQLPAVPAGKQYQLWAIVNGKPVDAGVINSCEAGICKMKNIPSAEAFAITLEQTGGSPVPTLTALYVMGKV</sequence>
<reference evidence="3" key="1">
    <citation type="journal article" date="2014" name="Int. J. Syst. Evol. Microbiol.">
        <title>Complete genome sequence of Corynebacterium casei LMG S-19264T (=DSM 44701T), isolated from a smear-ripened cheese.</title>
        <authorList>
            <consortium name="US DOE Joint Genome Institute (JGI-PGF)"/>
            <person name="Walter F."/>
            <person name="Albersmeier A."/>
            <person name="Kalinowski J."/>
            <person name="Ruckert C."/>
        </authorList>
    </citation>
    <scope>NUCLEOTIDE SEQUENCE</scope>
    <source>
        <strain evidence="3">CGMCC 1.15290</strain>
    </source>
</reference>
<keyword evidence="1" id="KW-0812">Transmembrane</keyword>
<dbReference type="Pfam" id="PF10099">
    <property type="entry name" value="RskA_C"/>
    <property type="match status" value="1"/>
</dbReference>
<name>A0A917J1E9_9BACT</name>
<dbReference type="PANTHER" id="PTHR37461:SF1">
    <property type="entry name" value="ANTI-SIGMA-K FACTOR RSKA"/>
    <property type="match status" value="1"/>
</dbReference>
<keyword evidence="1" id="KW-0472">Membrane</keyword>